<feature type="transmembrane region" description="Helical" evidence="1">
    <location>
        <begin position="52"/>
        <end position="73"/>
    </location>
</feature>
<dbReference type="EMBL" id="AP028127">
    <property type="protein sequence ID" value="BEH91358.1"/>
    <property type="molecule type" value="Genomic_DNA"/>
</dbReference>
<evidence type="ECO:0000313" key="3">
    <source>
        <dbReference type="Proteomes" id="UP001432099"/>
    </source>
</evidence>
<keyword evidence="1" id="KW-0472">Membrane</keyword>
<keyword evidence="3" id="KW-1185">Reference proteome</keyword>
<reference evidence="2" key="1">
    <citation type="journal article" date="2024" name="Int. J. Syst. Evol. Microbiol.">
        <title>Turicibacter faecis sp. nov., isolated from faeces of heart failure mouse model.</title>
        <authorList>
            <person name="Imamura Y."/>
            <person name="Motooka D."/>
            <person name="Nakajima Y."/>
            <person name="Ito S."/>
            <person name="Kitakaze M."/>
            <person name="Iida T."/>
            <person name="Nakamura S."/>
        </authorList>
    </citation>
    <scope>NUCLEOTIDE SEQUENCE</scope>
    <source>
        <strain evidence="2">TC023</strain>
    </source>
</reference>
<accession>A0ABN6ZC80</accession>
<feature type="transmembrane region" description="Helical" evidence="1">
    <location>
        <begin position="20"/>
        <end position="40"/>
    </location>
</feature>
<organism evidence="2 3">
    <name type="scientific">Turicibacter faecis</name>
    <dbReference type="NCBI Taxonomy" id="2963365"/>
    <lineage>
        <taxon>Bacteria</taxon>
        <taxon>Bacillati</taxon>
        <taxon>Bacillota</taxon>
        <taxon>Erysipelotrichia</taxon>
        <taxon>Erysipelotrichales</taxon>
        <taxon>Turicibacteraceae</taxon>
        <taxon>Turicibacter</taxon>
    </lineage>
</organism>
<gene>
    <name evidence="2" type="ORF">T23_14600</name>
</gene>
<evidence type="ECO:0000256" key="1">
    <source>
        <dbReference type="SAM" id="Phobius"/>
    </source>
</evidence>
<keyword evidence="1" id="KW-0812">Transmembrane</keyword>
<dbReference type="Proteomes" id="UP001432099">
    <property type="component" value="Chromosome"/>
</dbReference>
<name>A0ABN6ZC80_9FIRM</name>
<keyword evidence="1" id="KW-1133">Transmembrane helix</keyword>
<evidence type="ECO:0000313" key="2">
    <source>
        <dbReference type="EMBL" id="BEH91358.1"/>
    </source>
</evidence>
<protein>
    <submittedName>
        <fullName evidence="2">Uncharacterized protein</fullName>
    </submittedName>
</protein>
<sequence>MEAEREKTSVEPVVKIEEWLFLILIAMLPIINFIVFGYFCFNRRLNANKRNFSIAVLIYLVIIVLLASLTGMLS</sequence>
<dbReference type="RefSeq" id="WP_161830816.1">
    <property type="nucleotide sequence ID" value="NZ_AP028127.1"/>
</dbReference>
<proteinExistence type="predicted"/>